<feature type="compositionally biased region" description="Basic and acidic residues" evidence="4">
    <location>
        <begin position="259"/>
        <end position="268"/>
    </location>
</feature>
<dbReference type="EMBL" id="KV907495">
    <property type="protein sequence ID" value="OOF98776.1"/>
    <property type="molecule type" value="Genomic_DNA"/>
</dbReference>
<evidence type="ECO:0000256" key="4">
    <source>
        <dbReference type="SAM" id="MobiDB-lite"/>
    </source>
</evidence>
<evidence type="ECO:0000313" key="6">
    <source>
        <dbReference type="EMBL" id="OOF98776.1"/>
    </source>
</evidence>
<dbReference type="Proteomes" id="UP000188318">
    <property type="component" value="Unassembled WGS sequence"/>
</dbReference>
<dbReference type="PANTHER" id="PTHR33365:SF11">
    <property type="entry name" value="TAT PATHWAY SIGNAL SEQUENCE"/>
    <property type="match status" value="1"/>
</dbReference>
<evidence type="ECO:0000256" key="1">
    <source>
        <dbReference type="ARBA" id="ARBA00004685"/>
    </source>
</evidence>
<dbReference type="GO" id="GO:0043386">
    <property type="term" value="P:mycotoxin biosynthetic process"/>
    <property type="evidence" value="ECO:0007669"/>
    <property type="project" value="InterPro"/>
</dbReference>
<dbReference type="OrthoDB" id="4402908at2759"/>
<feature type="region of interest" description="Disordered" evidence="4">
    <location>
        <begin position="246"/>
        <end position="268"/>
    </location>
</feature>
<sequence length="268" mass="30611">MHGFRWLERLISGVFQRQQTVEPQYMHITNDDPTQDRTKGGYSTPATKLRRNLIRYILAVSLFLNLTIPIVFYQRVIGQDAREGPFPPRQFEKITFLDITTAEHFSNDLLPQGAGWTVIDEPERYNLAPGILLNGRHNKYGVSWAHQYHCLRMLRDEFWAHVENRSTLIGLTLDDDPTIPDVVKLTHLDHCHGYLLQAILCNMDMTIEYPTGLGVSYGTIDGAGIAHTCTRRSVFDEYMAAHWPAEGEIEDTSNARPGEPSHDHGHMQ</sequence>
<accession>A0A1R3RWB8</accession>
<dbReference type="GO" id="GO:0016491">
    <property type="term" value="F:oxidoreductase activity"/>
    <property type="evidence" value="ECO:0007669"/>
    <property type="project" value="UniProtKB-KW"/>
</dbReference>
<dbReference type="STRING" id="602072.A0A1R3RWB8"/>
<gene>
    <name evidence="6" type="ORF">ASPCADRAFT_127372</name>
</gene>
<keyword evidence="5" id="KW-1133">Transmembrane helix</keyword>
<keyword evidence="7" id="KW-1185">Reference proteome</keyword>
<dbReference type="AlphaFoldDB" id="A0A1R3RWB8"/>
<comment type="similarity">
    <text evidence="3">Belongs to the ustYa family.</text>
</comment>
<name>A0A1R3RWB8_ASPC5</name>
<keyword evidence="2" id="KW-0560">Oxidoreductase</keyword>
<comment type="pathway">
    <text evidence="1">Mycotoxin biosynthesis.</text>
</comment>
<proteinExistence type="inferred from homology"/>
<evidence type="ECO:0000256" key="3">
    <source>
        <dbReference type="ARBA" id="ARBA00035112"/>
    </source>
</evidence>
<keyword evidence="5" id="KW-0472">Membrane</keyword>
<dbReference type="Pfam" id="PF11807">
    <property type="entry name" value="UstYa"/>
    <property type="match status" value="1"/>
</dbReference>
<reference evidence="7" key="1">
    <citation type="journal article" date="2017" name="Genome Biol.">
        <title>Comparative genomics reveals high biological diversity and specific adaptations in the industrially and medically important fungal genus Aspergillus.</title>
        <authorList>
            <person name="de Vries R.P."/>
            <person name="Riley R."/>
            <person name="Wiebenga A."/>
            <person name="Aguilar-Osorio G."/>
            <person name="Amillis S."/>
            <person name="Uchima C.A."/>
            <person name="Anderluh G."/>
            <person name="Asadollahi M."/>
            <person name="Askin M."/>
            <person name="Barry K."/>
            <person name="Battaglia E."/>
            <person name="Bayram O."/>
            <person name="Benocci T."/>
            <person name="Braus-Stromeyer S.A."/>
            <person name="Caldana C."/>
            <person name="Canovas D."/>
            <person name="Cerqueira G.C."/>
            <person name="Chen F."/>
            <person name="Chen W."/>
            <person name="Choi C."/>
            <person name="Clum A."/>
            <person name="Dos Santos R.A."/>
            <person name="Damasio A.R."/>
            <person name="Diallinas G."/>
            <person name="Emri T."/>
            <person name="Fekete E."/>
            <person name="Flipphi M."/>
            <person name="Freyberg S."/>
            <person name="Gallo A."/>
            <person name="Gournas C."/>
            <person name="Habgood R."/>
            <person name="Hainaut M."/>
            <person name="Harispe M.L."/>
            <person name="Henrissat B."/>
            <person name="Hilden K.S."/>
            <person name="Hope R."/>
            <person name="Hossain A."/>
            <person name="Karabika E."/>
            <person name="Karaffa L."/>
            <person name="Karanyi Z."/>
            <person name="Krasevec N."/>
            <person name="Kuo A."/>
            <person name="Kusch H."/>
            <person name="LaButti K."/>
            <person name="Lagendijk E.L."/>
            <person name="Lapidus A."/>
            <person name="Levasseur A."/>
            <person name="Lindquist E."/>
            <person name="Lipzen A."/>
            <person name="Logrieco A.F."/>
            <person name="MacCabe A."/>
            <person name="Maekelae M.R."/>
            <person name="Malavazi I."/>
            <person name="Melin P."/>
            <person name="Meyer V."/>
            <person name="Mielnichuk N."/>
            <person name="Miskei M."/>
            <person name="Molnar A.P."/>
            <person name="Mule G."/>
            <person name="Ngan C.Y."/>
            <person name="Orejas M."/>
            <person name="Orosz E."/>
            <person name="Ouedraogo J.P."/>
            <person name="Overkamp K.M."/>
            <person name="Park H.-S."/>
            <person name="Perrone G."/>
            <person name="Piumi F."/>
            <person name="Punt P.J."/>
            <person name="Ram A.F."/>
            <person name="Ramon A."/>
            <person name="Rauscher S."/>
            <person name="Record E."/>
            <person name="Riano-Pachon D.M."/>
            <person name="Robert V."/>
            <person name="Roehrig J."/>
            <person name="Ruller R."/>
            <person name="Salamov A."/>
            <person name="Salih N.S."/>
            <person name="Samson R.A."/>
            <person name="Sandor E."/>
            <person name="Sanguinetti M."/>
            <person name="Schuetze T."/>
            <person name="Sepcic K."/>
            <person name="Shelest E."/>
            <person name="Sherlock G."/>
            <person name="Sophianopoulou V."/>
            <person name="Squina F.M."/>
            <person name="Sun H."/>
            <person name="Susca A."/>
            <person name="Todd R.B."/>
            <person name="Tsang A."/>
            <person name="Unkles S.E."/>
            <person name="van de Wiele N."/>
            <person name="van Rossen-Uffink D."/>
            <person name="Oliveira J.V."/>
            <person name="Vesth T.C."/>
            <person name="Visser J."/>
            <person name="Yu J.-H."/>
            <person name="Zhou M."/>
            <person name="Andersen M.R."/>
            <person name="Archer D.B."/>
            <person name="Baker S.E."/>
            <person name="Benoit I."/>
            <person name="Brakhage A.A."/>
            <person name="Braus G.H."/>
            <person name="Fischer R."/>
            <person name="Frisvad J.C."/>
            <person name="Goldman G.H."/>
            <person name="Houbraken J."/>
            <person name="Oakley B."/>
            <person name="Pocsi I."/>
            <person name="Scazzocchio C."/>
            <person name="Seiboth B."/>
            <person name="vanKuyk P.A."/>
            <person name="Wortman J."/>
            <person name="Dyer P.S."/>
            <person name="Grigoriev I.V."/>
        </authorList>
    </citation>
    <scope>NUCLEOTIDE SEQUENCE [LARGE SCALE GENOMIC DNA]</scope>
    <source>
        <strain evidence="7">ITEM 5010</strain>
    </source>
</reference>
<dbReference type="PANTHER" id="PTHR33365">
    <property type="entry name" value="YALI0B05434P"/>
    <property type="match status" value="1"/>
</dbReference>
<evidence type="ECO:0000256" key="5">
    <source>
        <dbReference type="SAM" id="Phobius"/>
    </source>
</evidence>
<evidence type="ECO:0000313" key="7">
    <source>
        <dbReference type="Proteomes" id="UP000188318"/>
    </source>
</evidence>
<dbReference type="InterPro" id="IPR021765">
    <property type="entry name" value="UstYa-like"/>
</dbReference>
<feature type="transmembrane region" description="Helical" evidence="5">
    <location>
        <begin position="53"/>
        <end position="73"/>
    </location>
</feature>
<evidence type="ECO:0000256" key="2">
    <source>
        <dbReference type="ARBA" id="ARBA00023002"/>
    </source>
</evidence>
<keyword evidence="5" id="KW-0812">Transmembrane</keyword>
<dbReference type="VEuPathDB" id="FungiDB:ASPCADRAFT_127372"/>
<organism evidence="6 7">
    <name type="scientific">Aspergillus carbonarius (strain ITEM 5010)</name>
    <dbReference type="NCBI Taxonomy" id="602072"/>
    <lineage>
        <taxon>Eukaryota</taxon>
        <taxon>Fungi</taxon>
        <taxon>Dikarya</taxon>
        <taxon>Ascomycota</taxon>
        <taxon>Pezizomycotina</taxon>
        <taxon>Eurotiomycetes</taxon>
        <taxon>Eurotiomycetidae</taxon>
        <taxon>Eurotiales</taxon>
        <taxon>Aspergillaceae</taxon>
        <taxon>Aspergillus</taxon>
        <taxon>Aspergillus subgen. Circumdati</taxon>
    </lineage>
</organism>
<protein>
    <submittedName>
        <fullName evidence="6">Uncharacterized protein</fullName>
    </submittedName>
</protein>